<dbReference type="PANTHER" id="PTHR43883">
    <property type="entry name" value="SLR0207 PROTEIN"/>
    <property type="match status" value="1"/>
</dbReference>
<protein>
    <recommendedName>
        <fullName evidence="3">Kinase</fullName>
    </recommendedName>
</protein>
<keyword evidence="2" id="KW-1185">Reference proteome</keyword>
<accession>A0A1G8TUS9</accession>
<organism evidence="1 2">
    <name type="scientific">Halovenus aranensis</name>
    <dbReference type="NCBI Taxonomy" id="890420"/>
    <lineage>
        <taxon>Archaea</taxon>
        <taxon>Methanobacteriati</taxon>
        <taxon>Methanobacteriota</taxon>
        <taxon>Stenosarchaea group</taxon>
        <taxon>Halobacteria</taxon>
        <taxon>Halobacteriales</taxon>
        <taxon>Haloarculaceae</taxon>
        <taxon>Halovenus</taxon>
    </lineage>
</organism>
<name>A0A1G8TUS9_9EURY</name>
<dbReference type="InterPro" id="IPR052732">
    <property type="entry name" value="Cell-binding_unc_protein"/>
</dbReference>
<dbReference type="OrthoDB" id="28808at2157"/>
<dbReference type="Proteomes" id="UP000198856">
    <property type="component" value="Unassembled WGS sequence"/>
</dbReference>
<dbReference type="Gene3D" id="3.40.50.300">
    <property type="entry name" value="P-loop containing nucleotide triphosphate hydrolases"/>
    <property type="match status" value="1"/>
</dbReference>
<proteinExistence type="predicted"/>
<dbReference type="PANTHER" id="PTHR43883:SF1">
    <property type="entry name" value="GLUCONOKINASE"/>
    <property type="match status" value="1"/>
</dbReference>
<evidence type="ECO:0008006" key="3">
    <source>
        <dbReference type="Google" id="ProtNLM"/>
    </source>
</evidence>
<dbReference type="Pfam" id="PF13671">
    <property type="entry name" value="AAA_33"/>
    <property type="match status" value="1"/>
</dbReference>
<dbReference type="EMBL" id="FNFC01000003">
    <property type="protein sequence ID" value="SDJ45187.1"/>
    <property type="molecule type" value="Genomic_DNA"/>
</dbReference>
<dbReference type="SUPFAM" id="SSF52540">
    <property type="entry name" value="P-loop containing nucleoside triphosphate hydrolases"/>
    <property type="match status" value="1"/>
</dbReference>
<dbReference type="STRING" id="890420.SAMN05216226_103265"/>
<evidence type="ECO:0000313" key="2">
    <source>
        <dbReference type="Proteomes" id="UP000198856"/>
    </source>
</evidence>
<reference evidence="1 2" key="1">
    <citation type="submission" date="2016-10" db="EMBL/GenBank/DDBJ databases">
        <authorList>
            <person name="de Groot N.N."/>
        </authorList>
    </citation>
    <scope>NUCLEOTIDE SEQUENCE [LARGE SCALE GENOMIC DNA]</scope>
    <source>
        <strain evidence="1 2">IBRC-M10015</strain>
    </source>
</reference>
<dbReference type="AlphaFoldDB" id="A0A1G8TUS9"/>
<dbReference type="InterPro" id="IPR027417">
    <property type="entry name" value="P-loop_NTPase"/>
</dbReference>
<gene>
    <name evidence="1" type="ORF">SAMN05216226_103265</name>
</gene>
<sequence>MMGEHGHAVVAVCGLPGVGKSTVSSYLTDCLDAVRLRTDAIRKEIIDDPEYTDAERERVYDELFTRTERHLRNGEPVVLDATFADDAHRKRTKRLAENVGVQFQLIRVVCDPAVVEHRIESRDDISDADAAIYRQFKDEFDPLELDYDQVDNSESLSRTRAQVDSLFGTLCP</sequence>
<evidence type="ECO:0000313" key="1">
    <source>
        <dbReference type="EMBL" id="SDJ45187.1"/>
    </source>
</evidence>